<feature type="domain" description="SEFIR" evidence="11">
    <location>
        <begin position="442"/>
        <end position="611"/>
    </location>
</feature>
<reference evidence="12 13" key="1">
    <citation type="submission" date="2022-01" db="EMBL/GenBank/DDBJ databases">
        <title>A chromosome-scale genome assembly of the false clownfish, Amphiprion ocellaris.</title>
        <authorList>
            <person name="Ryu T."/>
        </authorList>
    </citation>
    <scope>NUCLEOTIDE SEQUENCE [LARGE SCALE GENOMIC DNA]</scope>
</reference>
<dbReference type="RefSeq" id="XP_023152707.2">
    <property type="nucleotide sequence ID" value="XM_023296939.3"/>
</dbReference>
<feature type="signal peptide" evidence="10">
    <location>
        <begin position="1"/>
        <end position="24"/>
    </location>
</feature>
<evidence type="ECO:0000256" key="4">
    <source>
        <dbReference type="ARBA" id="ARBA00022989"/>
    </source>
</evidence>
<evidence type="ECO:0000256" key="3">
    <source>
        <dbReference type="ARBA" id="ARBA00022729"/>
    </source>
</evidence>
<dbReference type="Pfam" id="PF08357">
    <property type="entry name" value="SEFIR"/>
    <property type="match status" value="1"/>
</dbReference>
<dbReference type="GO" id="GO:0016020">
    <property type="term" value="C:membrane"/>
    <property type="evidence" value="ECO:0007669"/>
    <property type="project" value="UniProtKB-SubCell"/>
</dbReference>
<dbReference type="AlphaFoldDB" id="A0A3Q1C9A7"/>
<proteinExistence type="predicted"/>
<dbReference type="OMA" id="RTEEWMH"/>
<keyword evidence="5 9" id="KW-0472">Membrane</keyword>
<reference evidence="12" key="3">
    <citation type="submission" date="2025-09" db="UniProtKB">
        <authorList>
            <consortium name="Ensembl"/>
        </authorList>
    </citation>
    <scope>IDENTIFICATION</scope>
</reference>
<organism evidence="12 13">
    <name type="scientific">Amphiprion ocellaris</name>
    <name type="common">Clown anemonefish</name>
    <dbReference type="NCBI Taxonomy" id="80972"/>
    <lineage>
        <taxon>Eukaryota</taxon>
        <taxon>Metazoa</taxon>
        <taxon>Chordata</taxon>
        <taxon>Craniata</taxon>
        <taxon>Vertebrata</taxon>
        <taxon>Euteleostomi</taxon>
        <taxon>Actinopterygii</taxon>
        <taxon>Neopterygii</taxon>
        <taxon>Teleostei</taxon>
        <taxon>Neoteleostei</taxon>
        <taxon>Acanthomorphata</taxon>
        <taxon>Ovalentaria</taxon>
        <taxon>Pomacentridae</taxon>
        <taxon>Amphiprion</taxon>
    </lineage>
</organism>
<feature type="compositionally biased region" description="Basic and acidic residues" evidence="8">
    <location>
        <begin position="91"/>
        <end position="101"/>
    </location>
</feature>
<accession>A0A3Q1C9A7</accession>
<keyword evidence="2 9" id="KW-0812">Transmembrane</keyword>
<keyword evidence="4 9" id="KW-1133">Transmembrane helix</keyword>
<dbReference type="PROSITE" id="PS51534">
    <property type="entry name" value="SEFIR"/>
    <property type="match status" value="1"/>
</dbReference>
<evidence type="ECO:0000256" key="10">
    <source>
        <dbReference type="SAM" id="SignalP"/>
    </source>
</evidence>
<protein>
    <recommendedName>
        <fullName evidence="11">SEFIR domain-containing protein</fullName>
    </recommendedName>
</protein>
<evidence type="ECO:0000256" key="9">
    <source>
        <dbReference type="SAM" id="Phobius"/>
    </source>
</evidence>
<sequence length="629" mass="71261">MFLPGWSIWCILLTLRLTACLLETSEYDSNEVICSQGLSECTMRDEMFLMAAENTADVLDLKPNFKLCCKNTTTCTLCLEIDTELYIQPEKSAEDEGHSGSDEEDYSEETMSPKASVTVCYSTAATMPTCKKVEFTVNHATLTQQKLAKVSFVITKPGGFHFGNQVSVYPSKSTHLRREAVAPPLEEVCSQELRKRVPKCLVPTVRTVINHKMNQVELQFEGRNVTLPSVCIQYERNGNCQSWNTRTIPLYSVAPCLCLQVWDEDDQRSARSVHCPFKNTDFQHIIQKNMQANVFVSASVISRDVRSLDTMLFWNLSAPCRLEGDVWVCYEGKSCRQKNTVSQQLVNGTWKQNSKGHWENVGVFENIKPQRSPCVMVKINGMRQEIGPFCLKDTGRGRWSLLVVGVVLLVCLTALMFYFLNDFVKKWVWSWRHGVFVKLGRKGHVVLLSPPDVDDGVSESVRQLWSLLCNQGFTVSVDMWSRKEQCSLGPLPWLHSQLLKINSLGGRALLVLNCKALERTEEWTRFSKDAIEMKGGEKLPPQQPSPYHDMFTASLFLIQADKQLGKAGERFVLVKFDSHTKQTHSSDRNLPELLQGLPLFQLPSQTQSLLAELTVVPDERTSCEKTWTT</sequence>
<dbReference type="PANTHER" id="PTHR15583:SF12">
    <property type="entry name" value="INTERLEUKIN-17 RECEPTOR C"/>
    <property type="match status" value="1"/>
</dbReference>
<keyword evidence="7" id="KW-0325">Glycoprotein</keyword>
<dbReference type="GeneID" id="111587117"/>
<dbReference type="STRING" id="80972.ENSAOCP00000023270"/>
<dbReference type="Ensembl" id="ENSAOCT00000005837.2">
    <property type="protein sequence ID" value="ENSAOCP00000023270.2"/>
    <property type="gene ID" value="ENSAOCG00000009293.2"/>
</dbReference>
<evidence type="ECO:0000256" key="5">
    <source>
        <dbReference type="ARBA" id="ARBA00023136"/>
    </source>
</evidence>
<dbReference type="GO" id="GO:0030368">
    <property type="term" value="F:interleukin-17 receptor activity"/>
    <property type="evidence" value="ECO:0007669"/>
    <property type="project" value="InterPro"/>
</dbReference>
<dbReference type="InterPro" id="IPR013568">
    <property type="entry name" value="SEFIR_dom"/>
</dbReference>
<dbReference type="InterPro" id="IPR039465">
    <property type="entry name" value="IL-17_rcpt-like"/>
</dbReference>
<dbReference type="KEGG" id="aoce:111587117"/>
<dbReference type="GeneTree" id="ENSGT00940000168503"/>
<name>A0A3Q1C9A7_AMPOC</name>
<evidence type="ECO:0000256" key="8">
    <source>
        <dbReference type="SAM" id="MobiDB-lite"/>
    </source>
</evidence>
<keyword evidence="13" id="KW-1185">Reference proteome</keyword>
<evidence type="ECO:0000256" key="6">
    <source>
        <dbReference type="ARBA" id="ARBA00023170"/>
    </source>
</evidence>
<evidence type="ECO:0000313" key="12">
    <source>
        <dbReference type="Ensembl" id="ENSAOCP00000023270.2"/>
    </source>
</evidence>
<evidence type="ECO:0000256" key="1">
    <source>
        <dbReference type="ARBA" id="ARBA00004479"/>
    </source>
</evidence>
<feature type="region of interest" description="Disordered" evidence="8">
    <location>
        <begin position="90"/>
        <end position="111"/>
    </location>
</feature>
<evidence type="ECO:0000256" key="7">
    <source>
        <dbReference type="ARBA" id="ARBA00023180"/>
    </source>
</evidence>
<dbReference type="Gene3D" id="3.40.50.11530">
    <property type="match status" value="1"/>
</dbReference>
<dbReference type="PANTHER" id="PTHR15583">
    <property type="entry name" value="INTERLEUKIN-17 RECEPTOR"/>
    <property type="match status" value="1"/>
</dbReference>
<dbReference type="Proteomes" id="UP001501940">
    <property type="component" value="Chromosome 5"/>
</dbReference>
<evidence type="ECO:0000313" key="13">
    <source>
        <dbReference type="Proteomes" id="UP001501940"/>
    </source>
</evidence>
<comment type="subcellular location">
    <subcellularLocation>
        <location evidence="1">Membrane</location>
        <topology evidence="1">Single-pass type I membrane protein</topology>
    </subcellularLocation>
</comment>
<evidence type="ECO:0000259" key="11">
    <source>
        <dbReference type="PROSITE" id="PS51534"/>
    </source>
</evidence>
<feature type="transmembrane region" description="Helical" evidence="9">
    <location>
        <begin position="399"/>
        <end position="420"/>
    </location>
</feature>
<evidence type="ECO:0000256" key="2">
    <source>
        <dbReference type="ARBA" id="ARBA00022692"/>
    </source>
</evidence>
<feature type="chain" id="PRO_5043456171" description="SEFIR domain-containing protein" evidence="10">
    <location>
        <begin position="25"/>
        <end position="629"/>
    </location>
</feature>
<reference evidence="12" key="2">
    <citation type="submission" date="2025-08" db="UniProtKB">
        <authorList>
            <consortium name="Ensembl"/>
        </authorList>
    </citation>
    <scope>IDENTIFICATION</scope>
</reference>
<keyword evidence="3 10" id="KW-0732">Signal</keyword>
<keyword evidence="6" id="KW-0675">Receptor</keyword>